<comment type="caution">
    <text evidence="1">The sequence shown here is derived from an EMBL/GenBank/DDBJ whole genome shotgun (WGS) entry which is preliminary data.</text>
</comment>
<reference evidence="1 2" key="1">
    <citation type="submission" date="2020-08" db="EMBL/GenBank/DDBJ databases">
        <title>Sequencing the genomes of 1000 actinobacteria strains.</title>
        <authorList>
            <person name="Klenk H.-P."/>
        </authorList>
    </citation>
    <scope>NUCLEOTIDE SEQUENCE [LARGE SCALE GENOMIC DNA]</scope>
    <source>
        <strain evidence="1 2">DSM 19079</strain>
    </source>
</reference>
<keyword evidence="2" id="KW-1185">Reference proteome</keyword>
<gene>
    <name evidence="1" type="ORF">BJ976_000599</name>
</gene>
<accession>A0A7W7L237</accession>
<evidence type="ECO:0000313" key="1">
    <source>
        <dbReference type="EMBL" id="MBB4882248.1"/>
    </source>
</evidence>
<dbReference type="Proteomes" id="UP000560081">
    <property type="component" value="Unassembled WGS sequence"/>
</dbReference>
<name>A0A7W7L237_9MICC</name>
<proteinExistence type="predicted"/>
<sequence>MAEFDVLVNNADCKGAHILAMPSGHRNRVDHGLTFHMEDKLRTVL</sequence>
<organism evidence="1 2">
    <name type="scientific">Micrococcus flavus</name>
    <dbReference type="NCBI Taxonomy" id="384602"/>
    <lineage>
        <taxon>Bacteria</taxon>
        <taxon>Bacillati</taxon>
        <taxon>Actinomycetota</taxon>
        <taxon>Actinomycetes</taxon>
        <taxon>Micrococcales</taxon>
        <taxon>Micrococcaceae</taxon>
        <taxon>Micrococcus</taxon>
    </lineage>
</organism>
<protein>
    <submittedName>
        <fullName evidence="1">Uncharacterized protein</fullName>
    </submittedName>
</protein>
<dbReference type="EMBL" id="JACHMC010000001">
    <property type="protein sequence ID" value="MBB4882248.1"/>
    <property type="molecule type" value="Genomic_DNA"/>
</dbReference>
<evidence type="ECO:0000313" key="2">
    <source>
        <dbReference type="Proteomes" id="UP000560081"/>
    </source>
</evidence>
<dbReference type="AlphaFoldDB" id="A0A7W7L237"/>